<gene>
    <name evidence="1" type="ORF">SAMN04488066_101364</name>
</gene>
<organism evidence="1 2">
    <name type="scientific">Halorubrum aquaticum</name>
    <dbReference type="NCBI Taxonomy" id="387340"/>
    <lineage>
        <taxon>Archaea</taxon>
        <taxon>Methanobacteriati</taxon>
        <taxon>Methanobacteriota</taxon>
        <taxon>Stenosarchaea group</taxon>
        <taxon>Halobacteria</taxon>
        <taxon>Halobacteriales</taxon>
        <taxon>Haloferacaceae</taxon>
        <taxon>Halorubrum</taxon>
    </lineage>
</organism>
<evidence type="ECO:0000313" key="1">
    <source>
        <dbReference type="EMBL" id="SFH34417.1"/>
    </source>
</evidence>
<accession>A0A1I2Z986</accession>
<dbReference type="EMBL" id="FOPZ01000001">
    <property type="protein sequence ID" value="SFH34417.1"/>
    <property type="molecule type" value="Genomic_DNA"/>
</dbReference>
<evidence type="ECO:0008006" key="3">
    <source>
        <dbReference type="Google" id="ProtNLM"/>
    </source>
</evidence>
<reference evidence="1 2" key="1">
    <citation type="submission" date="2016-10" db="EMBL/GenBank/DDBJ databases">
        <authorList>
            <person name="Varghese N."/>
            <person name="Submissions S."/>
        </authorList>
    </citation>
    <scope>NUCLEOTIDE SEQUENCE [LARGE SCALE GENOMIC DNA]</scope>
    <source>
        <strain evidence="1 2">CGMCC 1.6377</strain>
    </source>
</reference>
<name>A0A1I2Z986_9EURY</name>
<dbReference type="OrthoDB" id="223711at2157"/>
<dbReference type="RefSeq" id="WP_149783141.1">
    <property type="nucleotide sequence ID" value="NZ_BAAADP010000001.1"/>
</dbReference>
<evidence type="ECO:0000313" key="2">
    <source>
        <dbReference type="Proteomes" id="UP000323537"/>
    </source>
</evidence>
<protein>
    <recommendedName>
        <fullName evidence="3">HNH endonuclease</fullName>
    </recommendedName>
</protein>
<sequence>MPSYHYGSNRVQRYARFEHAKPGHGSGAGYERWRSTEYRPHTPGERREDVYVAHHRLLAIVECYPLEEPIESVLDDLSEKDVHHRNGIKWDNRGENLEPVEHARHASITQQEVRAWAEDEKRERERRAAGISDEDICDGCGDVAELLATSPGFAGERCLECARRECDGEPIEV</sequence>
<proteinExistence type="predicted"/>
<dbReference type="Proteomes" id="UP000323537">
    <property type="component" value="Unassembled WGS sequence"/>
</dbReference>
<keyword evidence="2" id="KW-1185">Reference proteome</keyword>
<dbReference type="AlphaFoldDB" id="A0A1I2Z986"/>